<reference evidence="1 2" key="1">
    <citation type="journal article" date="2013" name="J. Microbiol. Biotechnol.">
        <title>Novosphingobium ginsenosidimutans sp. nov., with the ability to convert ginsenoside.</title>
        <authorList>
            <person name="Kim J.K."/>
            <person name="He D."/>
            <person name="Liu Q.M."/>
            <person name="Park H.Y."/>
            <person name="Jung M.S."/>
            <person name="Yoon M.H."/>
            <person name="Kim S.C."/>
            <person name="Im W.T."/>
        </authorList>
    </citation>
    <scope>NUCLEOTIDE SEQUENCE [LARGE SCALE GENOMIC DNA]</scope>
    <source>
        <strain evidence="1 2">FW-6</strain>
    </source>
</reference>
<accession>A0A5B8S0X8</accession>
<dbReference type="KEGG" id="ngf:FRF71_02695"/>
<protein>
    <submittedName>
        <fullName evidence="1">STAS/SEC14 domain-containing protein</fullName>
    </submittedName>
</protein>
<evidence type="ECO:0000313" key="2">
    <source>
        <dbReference type="Proteomes" id="UP000321172"/>
    </source>
</evidence>
<dbReference type="OrthoDB" id="9811577at2"/>
<dbReference type="Gene3D" id="3.40.50.10600">
    <property type="entry name" value="SpoIIaa-like domains"/>
    <property type="match status" value="1"/>
</dbReference>
<dbReference type="SUPFAM" id="SSF52091">
    <property type="entry name" value="SpoIIaa-like"/>
    <property type="match status" value="1"/>
</dbReference>
<sequence length="126" mass="14035">MLAVECDKAAGFAELTLDGAMTGDEYAKVISAIDDALQSHDKLNLVCVLRHFGPVDWSIWPKDLVFHATHRNWMKHVAIVSDMGWVEPTMKVFAPFYAAEIQCFPLAKLDEARAWARTGSITRAAD</sequence>
<dbReference type="InterPro" id="IPR021866">
    <property type="entry name" value="SpoIIAA-like"/>
</dbReference>
<gene>
    <name evidence="1" type="ORF">FRF71_02695</name>
</gene>
<dbReference type="InterPro" id="IPR038396">
    <property type="entry name" value="SpoIIAA-like_sf"/>
</dbReference>
<dbReference type="Proteomes" id="UP000321172">
    <property type="component" value="Chromosome"/>
</dbReference>
<evidence type="ECO:0000313" key="1">
    <source>
        <dbReference type="EMBL" id="QEA15131.1"/>
    </source>
</evidence>
<keyword evidence="2" id="KW-1185">Reference proteome</keyword>
<dbReference type="EMBL" id="CP042345">
    <property type="protein sequence ID" value="QEA15131.1"/>
    <property type="molecule type" value="Genomic_DNA"/>
</dbReference>
<dbReference type="InterPro" id="IPR036513">
    <property type="entry name" value="STAS_dom_sf"/>
</dbReference>
<dbReference type="AlphaFoldDB" id="A0A5B8S0X8"/>
<organism evidence="1 2">
    <name type="scientific">Novosphingobium ginsenosidimutans</name>
    <dbReference type="NCBI Taxonomy" id="1176536"/>
    <lineage>
        <taxon>Bacteria</taxon>
        <taxon>Pseudomonadati</taxon>
        <taxon>Pseudomonadota</taxon>
        <taxon>Alphaproteobacteria</taxon>
        <taxon>Sphingomonadales</taxon>
        <taxon>Sphingomonadaceae</taxon>
        <taxon>Novosphingobium</taxon>
    </lineage>
</organism>
<dbReference type="Pfam" id="PF11964">
    <property type="entry name" value="SpoIIAA-like"/>
    <property type="match status" value="1"/>
</dbReference>
<proteinExistence type="predicted"/>
<dbReference type="RefSeq" id="WP_147089112.1">
    <property type="nucleotide sequence ID" value="NZ_BAABJD010000002.1"/>
</dbReference>
<name>A0A5B8S0X8_9SPHN</name>